<dbReference type="RefSeq" id="WP_337313083.1">
    <property type="nucleotide sequence ID" value="NZ_JAEKNS010000131.1"/>
</dbReference>
<proteinExistence type="predicted"/>
<gene>
    <name evidence="1" type="ORF">JF886_12825</name>
</gene>
<organism evidence="1 2">
    <name type="scientific">Candidatus Aeolococcus gillhamiae</name>
    <dbReference type="NCBI Taxonomy" id="3127015"/>
    <lineage>
        <taxon>Bacteria</taxon>
        <taxon>Bacillati</taxon>
        <taxon>Candidatus Dormiibacterota</taxon>
        <taxon>Candidatus Dormibacteria</taxon>
        <taxon>Candidatus Aeolococcales</taxon>
        <taxon>Candidatus Aeolococcaceae</taxon>
        <taxon>Candidatus Aeolococcus</taxon>
    </lineage>
</organism>
<dbReference type="InterPro" id="IPR002763">
    <property type="entry name" value="DUF72"/>
</dbReference>
<dbReference type="SUPFAM" id="SSF117396">
    <property type="entry name" value="TM1631-like"/>
    <property type="match status" value="1"/>
</dbReference>
<evidence type="ECO:0000313" key="2">
    <source>
        <dbReference type="Proteomes" id="UP000606991"/>
    </source>
</evidence>
<dbReference type="PANTHER" id="PTHR30348:SF4">
    <property type="entry name" value="DUF72 DOMAIN-CONTAINING PROTEIN"/>
    <property type="match status" value="1"/>
</dbReference>
<comment type="caution">
    <text evidence="1">The sequence shown here is derived from an EMBL/GenBank/DDBJ whole genome shotgun (WGS) entry which is preliminary data.</text>
</comment>
<dbReference type="AlphaFoldDB" id="A0A934JZB8"/>
<dbReference type="Proteomes" id="UP000606991">
    <property type="component" value="Unassembled WGS sequence"/>
</dbReference>
<dbReference type="Gene3D" id="3.20.20.410">
    <property type="entry name" value="Protein of unknown function UPF0759"/>
    <property type="match status" value="1"/>
</dbReference>
<evidence type="ECO:0000313" key="1">
    <source>
        <dbReference type="EMBL" id="MBJ7595720.1"/>
    </source>
</evidence>
<dbReference type="EMBL" id="JAEKNS010000131">
    <property type="protein sequence ID" value="MBJ7595720.1"/>
    <property type="molecule type" value="Genomic_DNA"/>
</dbReference>
<dbReference type="Pfam" id="PF01904">
    <property type="entry name" value="DUF72"/>
    <property type="match status" value="1"/>
</dbReference>
<dbReference type="PANTHER" id="PTHR30348">
    <property type="entry name" value="UNCHARACTERIZED PROTEIN YECE"/>
    <property type="match status" value="1"/>
</dbReference>
<dbReference type="InterPro" id="IPR036520">
    <property type="entry name" value="UPF0759_sf"/>
</dbReference>
<sequence length="258" mass="29628">MPLIVGTSGWQYASWRGRFYPRGLPQRAWLAHYADRFACVEVNNTFYNLPAAETFQRWGEETPADFRFVLKLSRYLTHIRRLREPEDPVRLFLERAAPLAAKTGPLLLQLPPTMRCDVARLDAALACFPERCRIAVEFRHASWYTGEVAACLRDHDAALCLTDRRGRPQQPMWRTASWGFVRLHEGRATPWPCYGDASLRRWAARIAELWSPEEEVYTFFNNDPQGCAVRDAVRFARHAARAGLRPTRVPSLDEAPVG</sequence>
<accession>A0A934JZB8</accession>
<name>A0A934JZB8_9BACT</name>
<protein>
    <submittedName>
        <fullName evidence="1">DUF72 domain-containing protein</fullName>
    </submittedName>
</protein>
<reference evidence="1 2" key="1">
    <citation type="submission" date="2020-10" db="EMBL/GenBank/DDBJ databases">
        <title>Ca. Dormibacterota MAGs.</title>
        <authorList>
            <person name="Montgomery K."/>
        </authorList>
    </citation>
    <scope>NUCLEOTIDE SEQUENCE [LARGE SCALE GENOMIC DNA]</scope>
    <source>
        <strain evidence="1">SC8812_S17_18</strain>
    </source>
</reference>